<name>A0ABR7KK61_9FIRM</name>
<dbReference type="EMBL" id="JACRWH010000037">
    <property type="protein sequence ID" value="MBC6012777.1"/>
    <property type="molecule type" value="Genomic_DNA"/>
</dbReference>
<keyword evidence="1" id="KW-0812">Transmembrane</keyword>
<reference evidence="2 3" key="1">
    <citation type="submission" date="2020-08" db="EMBL/GenBank/DDBJ databases">
        <authorList>
            <person name="Liu C."/>
            <person name="Sun Q."/>
        </authorList>
    </citation>
    <scope>NUCLEOTIDE SEQUENCE [LARGE SCALE GENOMIC DNA]</scope>
    <source>
        <strain evidence="2 3">L34</strain>
    </source>
</reference>
<accession>A0ABR7KK61</accession>
<evidence type="ECO:0000313" key="3">
    <source>
        <dbReference type="Proteomes" id="UP000649075"/>
    </source>
</evidence>
<organism evidence="2 3">
    <name type="scientific">Holdemanella hominis</name>
    <dbReference type="NCBI Taxonomy" id="2764327"/>
    <lineage>
        <taxon>Bacteria</taxon>
        <taxon>Bacillati</taxon>
        <taxon>Bacillota</taxon>
        <taxon>Erysipelotrichia</taxon>
        <taxon>Erysipelotrichales</taxon>
        <taxon>Erysipelotrichaceae</taxon>
        <taxon>Holdemanella</taxon>
    </lineage>
</organism>
<gene>
    <name evidence="2" type="ORF">H8911_08520</name>
</gene>
<comment type="caution">
    <text evidence="2">The sequence shown here is derived from an EMBL/GenBank/DDBJ whole genome shotgun (WGS) entry which is preliminary data.</text>
</comment>
<protein>
    <submittedName>
        <fullName evidence="2">Uncharacterized protein</fullName>
    </submittedName>
</protein>
<feature type="transmembrane region" description="Helical" evidence="1">
    <location>
        <begin position="32"/>
        <end position="49"/>
    </location>
</feature>
<proteinExistence type="predicted"/>
<evidence type="ECO:0000256" key="1">
    <source>
        <dbReference type="SAM" id="Phobius"/>
    </source>
</evidence>
<dbReference type="Proteomes" id="UP000649075">
    <property type="component" value="Unassembled WGS sequence"/>
</dbReference>
<dbReference type="RefSeq" id="WP_186999352.1">
    <property type="nucleotide sequence ID" value="NZ_JACRWH010000037.1"/>
</dbReference>
<evidence type="ECO:0000313" key="2">
    <source>
        <dbReference type="EMBL" id="MBC6012777.1"/>
    </source>
</evidence>
<keyword evidence="1" id="KW-1133">Transmembrane helix</keyword>
<sequence length="53" mass="6058">MKERSYLISVGIVIYIVMSAVDRFIYHIPNVIYIPLAILGITLILIGFFKDKS</sequence>
<keyword evidence="3" id="KW-1185">Reference proteome</keyword>
<keyword evidence="1" id="KW-0472">Membrane</keyword>
<feature type="transmembrane region" description="Helical" evidence="1">
    <location>
        <begin position="7"/>
        <end position="26"/>
    </location>
</feature>